<reference evidence="1" key="1">
    <citation type="submission" date="2020-11" db="EMBL/GenBank/DDBJ databases">
        <authorList>
            <consortium name="DOE Joint Genome Institute"/>
            <person name="Ahrendt S."/>
            <person name="Riley R."/>
            <person name="Andreopoulos W."/>
            <person name="Labutti K."/>
            <person name="Pangilinan J."/>
            <person name="Ruiz-Duenas F.J."/>
            <person name="Barrasa J.M."/>
            <person name="Sanchez-Garcia M."/>
            <person name="Camarero S."/>
            <person name="Miyauchi S."/>
            <person name="Serrano A."/>
            <person name="Linde D."/>
            <person name="Babiker R."/>
            <person name="Drula E."/>
            <person name="Ayuso-Fernandez I."/>
            <person name="Pacheco R."/>
            <person name="Padilla G."/>
            <person name="Ferreira P."/>
            <person name="Barriuso J."/>
            <person name="Kellner H."/>
            <person name="Castanera R."/>
            <person name="Alfaro M."/>
            <person name="Ramirez L."/>
            <person name="Pisabarro A.G."/>
            <person name="Kuo A."/>
            <person name="Tritt A."/>
            <person name="Lipzen A."/>
            <person name="He G."/>
            <person name="Yan M."/>
            <person name="Ng V."/>
            <person name="Cullen D."/>
            <person name="Martin F."/>
            <person name="Rosso M.-N."/>
            <person name="Henrissat B."/>
            <person name="Hibbett D."/>
            <person name="Martinez A.T."/>
            <person name="Grigoriev I.V."/>
        </authorList>
    </citation>
    <scope>NUCLEOTIDE SEQUENCE</scope>
    <source>
        <strain evidence="1">CIRM-BRFM 674</strain>
    </source>
</reference>
<organism evidence="1 2">
    <name type="scientific">Pholiota conissans</name>
    <dbReference type="NCBI Taxonomy" id="109636"/>
    <lineage>
        <taxon>Eukaryota</taxon>
        <taxon>Fungi</taxon>
        <taxon>Dikarya</taxon>
        <taxon>Basidiomycota</taxon>
        <taxon>Agaricomycotina</taxon>
        <taxon>Agaricomycetes</taxon>
        <taxon>Agaricomycetidae</taxon>
        <taxon>Agaricales</taxon>
        <taxon>Agaricineae</taxon>
        <taxon>Strophariaceae</taxon>
        <taxon>Pholiota</taxon>
    </lineage>
</organism>
<protein>
    <recommendedName>
        <fullName evidence="3">Helitron helicase-like domain-containing protein</fullName>
    </recommendedName>
</protein>
<sequence>LTLHMHMMLWIKGAFTPQQIRDRIMSHDTPFQKALISYLESAHQGEFITGSMDEIKAKVPMPQEGRKGVHSIKTNEPCSTILPGYKDPTQTLPSQPPPLCTLHSDNVEHCDACLKHKQWWELFDETVDDLLCRSNIHKCRMAKSKGKDTIDGQLDKKETGDDNNSGPKGCLNKDGVCMARFPRDVYARTTVDENDGHIFMKKLEPMMNTFTPCLTYLLRANSDITSLLSGTSIKAIISYVTDYVTKPTLKTHQIFSSAYDVYDK</sequence>
<accession>A0A9P6CLH0</accession>
<dbReference type="EMBL" id="MU155754">
    <property type="protein sequence ID" value="KAF9471126.1"/>
    <property type="molecule type" value="Genomic_DNA"/>
</dbReference>
<dbReference type="AlphaFoldDB" id="A0A9P6CLH0"/>
<dbReference type="OrthoDB" id="3229882at2759"/>
<comment type="caution">
    <text evidence="1">The sequence shown here is derived from an EMBL/GenBank/DDBJ whole genome shotgun (WGS) entry which is preliminary data.</text>
</comment>
<dbReference type="Proteomes" id="UP000807469">
    <property type="component" value="Unassembled WGS sequence"/>
</dbReference>
<feature type="non-terminal residue" evidence="1">
    <location>
        <position position="1"/>
    </location>
</feature>
<evidence type="ECO:0000313" key="2">
    <source>
        <dbReference type="Proteomes" id="UP000807469"/>
    </source>
</evidence>
<evidence type="ECO:0008006" key="3">
    <source>
        <dbReference type="Google" id="ProtNLM"/>
    </source>
</evidence>
<name>A0A9P6CLH0_9AGAR</name>
<proteinExistence type="predicted"/>
<gene>
    <name evidence="1" type="ORF">BDN70DRAFT_767799</name>
</gene>
<keyword evidence="2" id="KW-1185">Reference proteome</keyword>
<feature type="non-terminal residue" evidence="1">
    <location>
        <position position="264"/>
    </location>
</feature>
<evidence type="ECO:0000313" key="1">
    <source>
        <dbReference type="EMBL" id="KAF9471126.1"/>
    </source>
</evidence>